<evidence type="ECO:0000313" key="2">
    <source>
        <dbReference type="Proteomes" id="UP000272778"/>
    </source>
</evidence>
<organism evidence="1 2">
    <name type="scientific">Paraburkholderia dinghuensis</name>
    <dbReference type="NCBI Taxonomy" id="2305225"/>
    <lineage>
        <taxon>Bacteria</taxon>
        <taxon>Pseudomonadati</taxon>
        <taxon>Pseudomonadota</taxon>
        <taxon>Betaproteobacteria</taxon>
        <taxon>Burkholderiales</taxon>
        <taxon>Burkholderiaceae</taxon>
        <taxon>Paraburkholderia</taxon>
    </lineage>
</organism>
<reference evidence="1 2" key="1">
    <citation type="submission" date="2018-11" db="EMBL/GenBank/DDBJ databases">
        <title>Paraburkholderia sp. DHOA04, isolated from soil.</title>
        <authorList>
            <person name="Gao Z.-H."/>
            <person name="Qiu L.-H."/>
            <person name="Fu J.-C."/>
        </authorList>
    </citation>
    <scope>NUCLEOTIDE SEQUENCE [LARGE SCALE GENOMIC DNA]</scope>
    <source>
        <strain evidence="1 2">DHOA04</strain>
    </source>
</reference>
<evidence type="ECO:0000313" key="1">
    <source>
        <dbReference type="EMBL" id="RQH06190.1"/>
    </source>
</evidence>
<gene>
    <name evidence="1" type="ORF">D1Y85_12980</name>
</gene>
<proteinExistence type="predicted"/>
<sequence>MALRRRLGPAGCEFSTKLSTGAGSGARLFCGIQNLARNIKFYFKFVGVCARTQTRTRRYP</sequence>
<comment type="caution">
    <text evidence="1">The sequence shown here is derived from an EMBL/GenBank/DDBJ whole genome shotgun (WGS) entry which is preliminary data.</text>
</comment>
<name>A0A3N6PVD0_9BURK</name>
<keyword evidence="2" id="KW-1185">Reference proteome</keyword>
<accession>A0A3N6PVD0</accession>
<dbReference type="EMBL" id="RQIS01000008">
    <property type="protein sequence ID" value="RQH06190.1"/>
    <property type="molecule type" value="Genomic_DNA"/>
</dbReference>
<dbReference type="Proteomes" id="UP000272778">
    <property type="component" value="Unassembled WGS sequence"/>
</dbReference>
<protein>
    <submittedName>
        <fullName evidence="1">Uncharacterized protein</fullName>
    </submittedName>
</protein>
<dbReference type="AlphaFoldDB" id="A0A3N6PVD0"/>
<dbReference type="OrthoDB" id="9025683at2"/>